<keyword evidence="1" id="KW-0812">Transmembrane</keyword>
<dbReference type="InterPro" id="IPR007820">
    <property type="entry name" value="AbrB_fam"/>
</dbReference>
<feature type="transmembrane region" description="Helical" evidence="1">
    <location>
        <begin position="308"/>
        <end position="327"/>
    </location>
</feature>
<keyword evidence="1" id="KW-0472">Membrane</keyword>
<organism evidence="2 3">
    <name type="scientific">Phytopseudomonas dryadis</name>
    <dbReference type="NCBI Taxonomy" id="2487520"/>
    <lineage>
        <taxon>Bacteria</taxon>
        <taxon>Pseudomonadati</taxon>
        <taxon>Pseudomonadota</taxon>
        <taxon>Gammaproteobacteria</taxon>
        <taxon>Pseudomonadales</taxon>
        <taxon>Pseudomonadaceae</taxon>
        <taxon>Phytopseudomonas</taxon>
    </lineage>
</organism>
<dbReference type="NCBIfam" id="TIGR03082">
    <property type="entry name" value="Gneg_AbrB_dup"/>
    <property type="match status" value="2"/>
</dbReference>
<evidence type="ECO:0000313" key="2">
    <source>
        <dbReference type="EMBL" id="TBU92570.1"/>
    </source>
</evidence>
<dbReference type="Pfam" id="PF05145">
    <property type="entry name" value="AbrB"/>
    <property type="match status" value="1"/>
</dbReference>
<dbReference type="PIRSF" id="PIRSF038991">
    <property type="entry name" value="Protein_AbrB"/>
    <property type="match status" value="1"/>
</dbReference>
<dbReference type="GO" id="GO:0010468">
    <property type="term" value="P:regulation of gene expression"/>
    <property type="evidence" value="ECO:0007669"/>
    <property type="project" value="InterPro"/>
</dbReference>
<evidence type="ECO:0000313" key="3">
    <source>
        <dbReference type="Proteomes" id="UP000293172"/>
    </source>
</evidence>
<name>A0A4Q9R1B9_9GAMM</name>
<feature type="transmembrane region" description="Helical" evidence="1">
    <location>
        <begin position="253"/>
        <end position="276"/>
    </location>
</feature>
<dbReference type="GO" id="GO:0016020">
    <property type="term" value="C:membrane"/>
    <property type="evidence" value="ECO:0007669"/>
    <property type="project" value="InterPro"/>
</dbReference>
<dbReference type="InterPro" id="IPR017516">
    <property type="entry name" value="AbrB_dup"/>
</dbReference>
<reference evidence="2 3" key="1">
    <citation type="submission" date="2018-06" db="EMBL/GenBank/DDBJ databases">
        <title>Three novel Pseudomonas species isolated from symptomatic oak.</title>
        <authorList>
            <person name="Bueno-Gonzalez V."/>
            <person name="Brady C."/>
        </authorList>
    </citation>
    <scope>NUCLEOTIDE SEQUENCE [LARGE SCALE GENOMIC DNA]</scope>
    <source>
        <strain evidence="2 3">P6B</strain>
    </source>
</reference>
<feature type="transmembrane region" description="Helical" evidence="1">
    <location>
        <begin position="12"/>
        <end position="39"/>
    </location>
</feature>
<keyword evidence="1" id="KW-1133">Transmembrane helix</keyword>
<evidence type="ECO:0008006" key="4">
    <source>
        <dbReference type="Google" id="ProtNLM"/>
    </source>
</evidence>
<evidence type="ECO:0000256" key="1">
    <source>
        <dbReference type="SAM" id="Phobius"/>
    </source>
</evidence>
<dbReference type="PANTHER" id="PTHR38457:SF1">
    <property type="entry name" value="REGULATOR ABRB-RELATED"/>
    <property type="match status" value="1"/>
</dbReference>
<dbReference type="AlphaFoldDB" id="A0A4Q9R1B9"/>
<dbReference type="EMBL" id="QJUL01000015">
    <property type="protein sequence ID" value="TBU92570.1"/>
    <property type="molecule type" value="Genomic_DNA"/>
</dbReference>
<accession>A0A4Q9R1B9</accession>
<dbReference type="Proteomes" id="UP000293172">
    <property type="component" value="Unassembled WGS sequence"/>
</dbReference>
<feature type="transmembrane region" description="Helical" evidence="1">
    <location>
        <begin position="81"/>
        <end position="102"/>
    </location>
</feature>
<feature type="transmembrane region" description="Helical" evidence="1">
    <location>
        <begin position="175"/>
        <end position="192"/>
    </location>
</feature>
<proteinExistence type="predicted"/>
<dbReference type="OrthoDB" id="8527964at2"/>
<feature type="transmembrane region" description="Helical" evidence="1">
    <location>
        <begin position="145"/>
        <end position="163"/>
    </location>
</feature>
<protein>
    <recommendedName>
        <fullName evidence="4">AbrB family transcriptional regulator</fullName>
    </recommendedName>
</protein>
<gene>
    <name evidence="2" type="ORF">DNK44_12475</name>
</gene>
<sequence>MRGSRWFATPFVGLLGGWLASLIGWPLPWIVGAMLAVILVRCSGWRIEDIPNGRKCGQWLISTGLGLHFTREVVEQIGSHALLILVCALATLLLSVIGVVIFRRGGNDPVTAYFASMPGGASEMINLAARHGAGQLDRVAAGQSLRMVLIVLCIPALFTLGISTPSAPAPAAVDWRWLALLLPLGALVAWAWQRLHQPNPWMLGPLLVCATCAVWMDLHIGLPPGLGEAGQWLMGCSLGSYFDRPFFRSAPAFLLRVLAFTALMVLGASGLAWGLAQLGGLPVAATMLGMMPGGISELSLTAEALNQSVALVTAIQVLRFVLVVFLAERVFRFWRRCASPDAPRE</sequence>
<comment type="caution">
    <text evidence="2">The sequence shown here is derived from an EMBL/GenBank/DDBJ whole genome shotgun (WGS) entry which is preliminary data.</text>
</comment>
<dbReference type="PANTHER" id="PTHR38457">
    <property type="entry name" value="REGULATOR ABRB-RELATED"/>
    <property type="match status" value="1"/>
</dbReference>
<dbReference type="RefSeq" id="WP_131198126.1">
    <property type="nucleotide sequence ID" value="NZ_QJUL01000015.1"/>
</dbReference>